<dbReference type="Gene3D" id="3.40.50.11350">
    <property type="match status" value="1"/>
</dbReference>
<evidence type="ECO:0008006" key="6">
    <source>
        <dbReference type="Google" id="ProtNLM"/>
    </source>
</evidence>
<evidence type="ECO:0000313" key="5">
    <source>
        <dbReference type="EMBL" id="CAD8463722.1"/>
    </source>
</evidence>
<dbReference type="EMBL" id="HBEM01033224">
    <property type="protein sequence ID" value="CAD8463721.1"/>
    <property type="molecule type" value="Transcribed_RNA"/>
</dbReference>
<gene>
    <name evidence="2" type="ORF">LAMO00422_LOCUS22682</name>
    <name evidence="3" type="ORF">LAMO00422_LOCUS22683</name>
    <name evidence="4" type="ORF">LAMO00422_LOCUS22684</name>
    <name evidence="5" type="ORF">LAMO00422_LOCUS22685</name>
</gene>
<feature type="chain" id="PRO_5036191660" description="GDP-fucose protein O-fucosyltransferase 1" evidence="1">
    <location>
        <begin position="21"/>
        <end position="449"/>
    </location>
</feature>
<evidence type="ECO:0000256" key="1">
    <source>
        <dbReference type="SAM" id="SignalP"/>
    </source>
</evidence>
<reference evidence="2" key="1">
    <citation type="submission" date="2021-01" db="EMBL/GenBank/DDBJ databases">
        <authorList>
            <person name="Corre E."/>
            <person name="Pelletier E."/>
            <person name="Niang G."/>
            <person name="Scheremetjew M."/>
            <person name="Finn R."/>
            <person name="Kale V."/>
            <person name="Holt S."/>
            <person name="Cochrane G."/>
            <person name="Meng A."/>
            <person name="Brown T."/>
            <person name="Cohen L."/>
        </authorList>
    </citation>
    <scope>NUCLEOTIDE SEQUENCE</scope>
    <source>
        <strain evidence="2">CCMP2058</strain>
    </source>
</reference>
<evidence type="ECO:0000313" key="3">
    <source>
        <dbReference type="EMBL" id="CAD8463720.1"/>
    </source>
</evidence>
<name>A0A6T6Z0Q2_9EUKA</name>
<dbReference type="AlphaFoldDB" id="A0A6T6Z0Q2"/>
<evidence type="ECO:0000313" key="4">
    <source>
        <dbReference type="EMBL" id="CAD8463721.1"/>
    </source>
</evidence>
<protein>
    <recommendedName>
        <fullName evidence="6">GDP-fucose protein O-fucosyltransferase 1</fullName>
    </recommendedName>
</protein>
<dbReference type="EMBL" id="HBEM01033222">
    <property type="protein sequence ID" value="CAD8463719.1"/>
    <property type="molecule type" value="Transcribed_RNA"/>
</dbReference>
<accession>A0A6T6Z0Q2</accession>
<proteinExistence type="predicted"/>
<feature type="signal peptide" evidence="1">
    <location>
        <begin position="1"/>
        <end position="20"/>
    </location>
</feature>
<organism evidence="2">
    <name type="scientific">Amorphochlora amoebiformis</name>
    <dbReference type="NCBI Taxonomy" id="1561963"/>
    <lineage>
        <taxon>Eukaryota</taxon>
        <taxon>Sar</taxon>
        <taxon>Rhizaria</taxon>
        <taxon>Cercozoa</taxon>
        <taxon>Chlorarachniophyceae</taxon>
        <taxon>Amorphochlora</taxon>
    </lineage>
</organism>
<dbReference type="EMBL" id="HBEM01033223">
    <property type="protein sequence ID" value="CAD8463720.1"/>
    <property type="molecule type" value="Transcribed_RNA"/>
</dbReference>
<keyword evidence="1" id="KW-0732">Signal</keyword>
<dbReference type="EMBL" id="HBEM01033225">
    <property type="protein sequence ID" value="CAD8463722.1"/>
    <property type="molecule type" value="Transcribed_RNA"/>
</dbReference>
<sequence length="449" mass="51685">MCSALSLYAFASILLVRIDALANQQIDVLRAEATSVRHNWQPASQAEAPSDAIEELNSSLSGAQMEWIPVSCPSVRVICEKSRKCFALDLVRQLHSAKAAEDTHHHSNVFISADNIRLGEEVDNFEKTRERLRSKHLRIRSVLAWRDNAGFYSYPLYVINQLRFAKMLGLIGEKQPFVYMPESHHYFDACDDERRSNETIFNFWDRWFEPISNVTVKMMEGFSEEDVWEFDQATIQNIHHDGKAVHAYPYSTTGLEIRGDVGTQDWINCMRSRAMTVVEEHIAVKPALVKEALELHTSLFSGSKKVLGVHLRGTDKWITEIVNVDKYLNTLEDYNKKNPDGKFFVATDDPRFLRKMQQKYGSLVRALPVQRELTNVFYDDSVDKDHKCHDVLLDTLVLSMLSFVVKPWSAVSEFAVYFHHRYFPDIPLVVKDMQLNERDLDDKSSNCKA</sequence>
<evidence type="ECO:0000313" key="2">
    <source>
        <dbReference type="EMBL" id="CAD8463719.1"/>
    </source>
</evidence>